<sequence>MDINVELTFVSPEGSTDEDFEAFLECVIEELENIGRDDVELSASLANRSAIFTVFGTEELPSVDSVLADLRTALHAANCHTAGWEDARLKLAAETEIADGQLLSA</sequence>
<gene>
    <name evidence="1" type="ORF">FHR80_000175</name>
</gene>
<dbReference type="EMBL" id="JACHVX010000001">
    <property type="protein sequence ID" value="MBB2921281.1"/>
    <property type="molecule type" value="Genomic_DNA"/>
</dbReference>
<evidence type="ECO:0000313" key="1">
    <source>
        <dbReference type="EMBL" id="MBB2921281.1"/>
    </source>
</evidence>
<proteinExistence type="predicted"/>
<reference evidence="1 2" key="1">
    <citation type="submission" date="2020-08" db="EMBL/GenBank/DDBJ databases">
        <title>The Agave Microbiome: Exploring the role of microbial communities in plant adaptations to desert environments.</title>
        <authorList>
            <person name="Partida-Martinez L.P."/>
        </authorList>
    </citation>
    <scope>NUCLEOTIDE SEQUENCE [LARGE SCALE GENOMIC DNA]</scope>
    <source>
        <strain evidence="1 2">RAS26</strain>
    </source>
</reference>
<protein>
    <submittedName>
        <fullName evidence="1">Uncharacterized protein</fullName>
    </submittedName>
</protein>
<name>A0A7W4YAD3_9CELL</name>
<dbReference type="Proteomes" id="UP000518206">
    <property type="component" value="Unassembled WGS sequence"/>
</dbReference>
<evidence type="ECO:0000313" key="2">
    <source>
        <dbReference type="Proteomes" id="UP000518206"/>
    </source>
</evidence>
<comment type="caution">
    <text evidence="1">The sequence shown here is derived from an EMBL/GenBank/DDBJ whole genome shotgun (WGS) entry which is preliminary data.</text>
</comment>
<organism evidence="1 2">
    <name type="scientific">Cellulomonas cellasea</name>
    <dbReference type="NCBI Taxonomy" id="43670"/>
    <lineage>
        <taxon>Bacteria</taxon>
        <taxon>Bacillati</taxon>
        <taxon>Actinomycetota</taxon>
        <taxon>Actinomycetes</taxon>
        <taxon>Micrococcales</taxon>
        <taxon>Cellulomonadaceae</taxon>
        <taxon>Cellulomonas</taxon>
    </lineage>
</organism>
<accession>A0A7W4YAD3</accession>
<dbReference type="RefSeq" id="WP_183294324.1">
    <property type="nucleotide sequence ID" value="NZ_JACHVX010000001.1"/>
</dbReference>
<reference evidence="1 2" key="2">
    <citation type="submission" date="2020-08" db="EMBL/GenBank/DDBJ databases">
        <authorList>
            <person name="Partida-Martinez L."/>
            <person name="Huntemann M."/>
            <person name="Clum A."/>
            <person name="Wang J."/>
            <person name="Palaniappan K."/>
            <person name="Ritter S."/>
            <person name="Chen I.-M."/>
            <person name="Stamatis D."/>
            <person name="Reddy T."/>
            <person name="O'Malley R."/>
            <person name="Daum C."/>
            <person name="Shapiro N."/>
            <person name="Ivanova N."/>
            <person name="Kyrpides N."/>
            <person name="Woyke T."/>
        </authorList>
    </citation>
    <scope>NUCLEOTIDE SEQUENCE [LARGE SCALE GENOMIC DNA]</scope>
    <source>
        <strain evidence="1 2">RAS26</strain>
    </source>
</reference>
<dbReference type="AlphaFoldDB" id="A0A7W4YAD3"/>